<evidence type="ECO:0000313" key="3">
    <source>
        <dbReference type="Proteomes" id="UP000837857"/>
    </source>
</evidence>
<accession>A0ABN8I8J5</accession>
<evidence type="ECO:0008006" key="4">
    <source>
        <dbReference type="Google" id="ProtNLM"/>
    </source>
</evidence>
<keyword evidence="1" id="KW-0472">Membrane</keyword>
<protein>
    <recommendedName>
        <fullName evidence="4">Secreted protein</fullName>
    </recommendedName>
</protein>
<reference evidence="2" key="1">
    <citation type="submission" date="2022-03" db="EMBL/GenBank/DDBJ databases">
        <authorList>
            <person name="Martin H S."/>
        </authorList>
    </citation>
    <scope>NUCLEOTIDE SEQUENCE</scope>
</reference>
<gene>
    <name evidence="2" type="ORF">IPOD504_LOCUS7513</name>
</gene>
<feature type="non-terminal residue" evidence="2">
    <location>
        <position position="1"/>
    </location>
</feature>
<keyword evidence="1" id="KW-0812">Transmembrane</keyword>
<dbReference type="Proteomes" id="UP000837857">
    <property type="component" value="Chromosome 2"/>
</dbReference>
<feature type="transmembrane region" description="Helical" evidence="1">
    <location>
        <begin position="21"/>
        <end position="38"/>
    </location>
</feature>
<keyword evidence="1" id="KW-1133">Transmembrane helix</keyword>
<evidence type="ECO:0000256" key="1">
    <source>
        <dbReference type="SAM" id="Phobius"/>
    </source>
</evidence>
<name>A0ABN8I8J5_9NEOP</name>
<keyword evidence="3" id="KW-1185">Reference proteome</keyword>
<organism evidence="2 3">
    <name type="scientific">Iphiclides podalirius</name>
    <name type="common">scarce swallowtail</name>
    <dbReference type="NCBI Taxonomy" id="110791"/>
    <lineage>
        <taxon>Eukaryota</taxon>
        <taxon>Metazoa</taxon>
        <taxon>Ecdysozoa</taxon>
        <taxon>Arthropoda</taxon>
        <taxon>Hexapoda</taxon>
        <taxon>Insecta</taxon>
        <taxon>Pterygota</taxon>
        <taxon>Neoptera</taxon>
        <taxon>Endopterygota</taxon>
        <taxon>Lepidoptera</taxon>
        <taxon>Glossata</taxon>
        <taxon>Ditrysia</taxon>
        <taxon>Papilionoidea</taxon>
        <taxon>Papilionidae</taxon>
        <taxon>Papilioninae</taxon>
        <taxon>Iphiclides</taxon>
    </lineage>
</organism>
<evidence type="ECO:0000313" key="2">
    <source>
        <dbReference type="EMBL" id="CAH2050515.1"/>
    </source>
</evidence>
<sequence>MHLSVRRWTLFTKIRLQEHQLVYTSIQVLLSIIVVGQLRTLPAAVQRGQQHRERGRTSGQCRLIRHRLQCGYHHCSYPRVLVTKNQRRLMPFRKKKRKNGVAIHRYLDNIVSLAYVACLMS</sequence>
<proteinExistence type="predicted"/>
<dbReference type="EMBL" id="OW152814">
    <property type="protein sequence ID" value="CAH2050515.1"/>
    <property type="molecule type" value="Genomic_DNA"/>
</dbReference>